<reference evidence="1 2" key="1">
    <citation type="journal article" date="2014" name="BMC Genomics">
        <title>Comparison of environmental and isolate Sulfobacillus genomes reveals diverse carbon, sulfur, nitrogen, and hydrogen metabolisms.</title>
        <authorList>
            <person name="Justice N.B."/>
            <person name="Norman A."/>
            <person name="Brown C.T."/>
            <person name="Singh A."/>
            <person name="Thomas B.C."/>
            <person name="Banfield J.F."/>
        </authorList>
    </citation>
    <scope>NUCLEOTIDE SEQUENCE [LARGE SCALE GENOMIC DNA]</scope>
    <source>
        <strain evidence="1">AMDSBA1</strain>
    </source>
</reference>
<dbReference type="EMBL" id="PXYT01000006">
    <property type="protein sequence ID" value="PSR30897.1"/>
    <property type="molecule type" value="Genomic_DNA"/>
</dbReference>
<evidence type="ECO:0000313" key="2">
    <source>
        <dbReference type="Proteomes" id="UP000242699"/>
    </source>
</evidence>
<evidence type="ECO:0000313" key="1">
    <source>
        <dbReference type="EMBL" id="PSR30897.1"/>
    </source>
</evidence>
<name>A0A2T2X8W7_9FIRM</name>
<organism evidence="1 2">
    <name type="scientific">Sulfobacillus benefaciens</name>
    <dbReference type="NCBI Taxonomy" id="453960"/>
    <lineage>
        <taxon>Bacteria</taxon>
        <taxon>Bacillati</taxon>
        <taxon>Bacillota</taxon>
        <taxon>Clostridia</taxon>
        <taxon>Eubacteriales</taxon>
        <taxon>Clostridiales Family XVII. Incertae Sedis</taxon>
        <taxon>Sulfobacillus</taxon>
    </lineage>
</organism>
<comment type="caution">
    <text evidence="1">The sequence shown here is derived from an EMBL/GenBank/DDBJ whole genome shotgun (WGS) entry which is preliminary data.</text>
</comment>
<proteinExistence type="predicted"/>
<dbReference type="Proteomes" id="UP000242699">
    <property type="component" value="Unassembled WGS sequence"/>
</dbReference>
<gene>
    <name evidence="1" type="ORF">C7B43_04385</name>
</gene>
<sequence>MRSNPSVFFAVLRHHFVHRHPLVPPRAPGPTVKWVIFIMGRIDFQVRPGREPSSVHRKFRTDSSHCQNTPTSVWGGLEKTLAACLGIIFPANVESAMRAALHFGLAQGFCGSAKEAALPF</sequence>
<accession>A0A2T2X8W7</accession>
<dbReference type="AlphaFoldDB" id="A0A2T2X8W7"/>
<protein>
    <submittedName>
        <fullName evidence="1">Uncharacterized protein</fullName>
    </submittedName>
</protein>